<keyword evidence="5 8" id="KW-0812">Transmembrane</keyword>
<evidence type="ECO:0000256" key="2">
    <source>
        <dbReference type="ARBA" id="ARBA00007998"/>
    </source>
</evidence>
<evidence type="ECO:0000256" key="7">
    <source>
        <dbReference type="ARBA" id="ARBA00023136"/>
    </source>
</evidence>
<dbReference type="PANTHER" id="PTHR34975:SF2">
    <property type="entry name" value="SPORE GERMINATION PROTEIN A2"/>
    <property type="match status" value="1"/>
</dbReference>
<keyword evidence="3" id="KW-0813">Transport</keyword>
<keyword evidence="4" id="KW-0309">Germination</keyword>
<organism evidence="9 10">
    <name type="scientific">Paenibacillus artemisiicola</name>
    <dbReference type="NCBI Taxonomy" id="1172618"/>
    <lineage>
        <taxon>Bacteria</taxon>
        <taxon>Bacillati</taxon>
        <taxon>Bacillota</taxon>
        <taxon>Bacilli</taxon>
        <taxon>Bacillales</taxon>
        <taxon>Paenibacillaceae</taxon>
        <taxon>Paenibacillus</taxon>
    </lineage>
</organism>
<evidence type="ECO:0000256" key="6">
    <source>
        <dbReference type="ARBA" id="ARBA00022989"/>
    </source>
</evidence>
<gene>
    <name evidence="9" type="ORF">I8J29_02145</name>
</gene>
<proteinExistence type="inferred from homology"/>
<feature type="transmembrane region" description="Helical" evidence="8">
    <location>
        <begin position="181"/>
        <end position="198"/>
    </location>
</feature>
<keyword evidence="6 8" id="KW-1133">Transmembrane helix</keyword>
<dbReference type="EMBL" id="JAGGDJ010000001">
    <property type="protein sequence ID" value="MBO7742980.1"/>
    <property type="molecule type" value="Genomic_DNA"/>
</dbReference>
<comment type="similarity">
    <text evidence="2">Belongs to the amino acid-polyamine-organocation (APC) superfamily. Spore germination protein (SGP) (TC 2.A.3.9) family.</text>
</comment>
<evidence type="ECO:0000313" key="10">
    <source>
        <dbReference type="Proteomes" id="UP000670947"/>
    </source>
</evidence>
<name>A0ABS3W3V0_9BACL</name>
<keyword evidence="7 8" id="KW-0472">Membrane</keyword>
<sequence length="355" mass="40570">MDRSWQIFVLYILIHLGLIFFLYPRDVIVSAGEGHWVEILLNYGIHLLAIAVYMKGLGYSGDNDIIGLFFRAGKPVAFLILVPLALYLSVTVVLVVRILAEVVIVVFLSKTPIWALAALFLAVSGYIASKGLETLLRTGILLSFFCLPVILFIFAVSFQNVDWRYIFPLRNDFSFVSDMHYWQSLHPVAAGFSFLGFVKPHSTFRKSRIYLASALLFPFFFFAVYIPLLTFGQATSSTFDFPYSVALDSIYYSWLVFDKVTIFFLFGLANFTMLYVAVSLWQPVRIVHRWFPAFKPVYILLTLLAAAFVSCLCIPDWRTVQTIFAWNAYLRFYVLILLPLSTLLLGLRFRAKVHA</sequence>
<keyword evidence="10" id="KW-1185">Reference proteome</keyword>
<evidence type="ECO:0000256" key="1">
    <source>
        <dbReference type="ARBA" id="ARBA00004141"/>
    </source>
</evidence>
<dbReference type="PANTHER" id="PTHR34975">
    <property type="entry name" value="SPORE GERMINATION PROTEIN A2"/>
    <property type="match status" value="1"/>
</dbReference>
<protein>
    <submittedName>
        <fullName evidence="9">GerAB/ArcD/ProY family transporter</fullName>
    </submittedName>
</protein>
<evidence type="ECO:0000256" key="4">
    <source>
        <dbReference type="ARBA" id="ARBA00022544"/>
    </source>
</evidence>
<feature type="transmembrane region" description="Helical" evidence="8">
    <location>
        <begin position="75"/>
        <end position="99"/>
    </location>
</feature>
<feature type="transmembrane region" description="Helical" evidence="8">
    <location>
        <begin position="297"/>
        <end position="317"/>
    </location>
</feature>
<evidence type="ECO:0000313" key="9">
    <source>
        <dbReference type="EMBL" id="MBO7742980.1"/>
    </source>
</evidence>
<feature type="transmembrane region" description="Helical" evidence="8">
    <location>
        <begin position="7"/>
        <end position="23"/>
    </location>
</feature>
<dbReference type="Proteomes" id="UP000670947">
    <property type="component" value="Unassembled WGS sequence"/>
</dbReference>
<feature type="transmembrane region" description="Helical" evidence="8">
    <location>
        <begin position="329"/>
        <end position="347"/>
    </location>
</feature>
<reference evidence="9 10" key="1">
    <citation type="submission" date="2021-03" db="EMBL/GenBank/DDBJ databases">
        <title>Paenibacillus artemisicola MWE-103 whole genome sequence.</title>
        <authorList>
            <person name="Ham Y.J."/>
        </authorList>
    </citation>
    <scope>NUCLEOTIDE SEQUENCE [LARGE SCALE GENOMIC DNA]</scope>
    <source>
        <strain evidence="9 10">MWE-103</strain>
    </source>
</reference>
<feature type="transmembrane region" description="Helical" evidence="8">
    <location>
        <begin position="35"/>
        <end position="54"/>
    </location>
</feature>
<feature type="transmembrane region" description="Helical" evidence="8">
    <location>
        <begin position="140"/>
        <end position="161"/>
    </location>
</feature>
<dbReference type="Pfam" id="PF03845">
    <property type="entry name" value="Spore_permease"/>
    <property type="match status" value="1"/>
</dbReference>
<comment type="caution">
    <text evidence="9">The sequence shown here is derived from an EMBL/GenBank/DDBJ whole genome shotgun (WGS) entry which is preliminary data.</text>
</comment>
<comment type="subcellular location">
    <subcellularLocation>
        <location evidence="1">Membrane</location>
        <topology evidence="1">Multi-pass membrane protein</topology>
    </subcellularLocation>
</comment>
<feature type="transmembrane region" description="Helical" evidence="8">
    <location>
        <begin position="210"/>
        <end position="231"/>
    </location>
</feature>
<accession>A0ABS3W3V0</accession>
<evidence type="ECO:0000256" key="3">
    <source>
        <dbReference type="ARBA" id="ARBA00022448"/>
    </source>
</evidence>
<feature type="transmembrane region" description="Helical" evidence="8">
    <location>
        <begin position="111"/>
        <end position="128"/>
    </location>
</feature>
<dbReference type="RefSeq" id="WP_208845930.1">
    <property type="nucleotide sequence ID" value="NZ_JAGGDJ010000001.1"/>
</dbReference>
<dbReference type="InterPro" id="IPR004761">
    <property type="entry name" value="Spore_GerAB"/>
</dbReference>
<evidence type="ECO:0000256" key="5">
    <source>
        <dbReference type="ARBA" id="ARBA00022692"/>
    </source>
</evidence>
<evidence type="ECO:0000256" key="8">
    <source>
        <dbReference type="SAM" id="Phobius"/>
    </source>
</evidence>
<feature type="transmembrane region" description="Helical" evidence="8">
    <location>
        <begin position="251"/>
        <end position="276"/>
    </location>
</feature>